<evidence type="ECO:0000256" key="2">
    <source>
        <dbReference type="SAM" id="Phobius"/>
    </source>
</evidence>
<gene>
    <name evidence="3" type="ORF">FM119_02130</name>
</gene>
<keyword evidence="2" id="KW-1133">Transmembrane helix</keyword>
<evidence type="ECO:0000256" key="1">
    <source>
        <dbReference type="SAM" id="MobiDB-lite"/>
    </source>
</evidence>
<keyword evidence="4" id="KW-1185">Reference proteome</keyword>
<evidence type="ECO:0000313" key="3">
    <source>
        <dbReference type="EMBL" id="SJN20007.1"/>
    </source>
</evidence>
<keyword evidence="2" id="KW-0472">Membrane</keyword>
<feature type="compositionally biased region" description="Gly residues" evidence="1">
    <location>
        <begin position="83"/>
        <end position="95"/>
    </location>
</feature>
<feature type="transmembrane region" description="Helical" evidence="2">
    <location>
        <begin position="12"/>
        <end position="33"/>
    </location>
</feature>
<feature type="transmembrane region" description="Helical" evidence="2">
    <location>
        <begin position="45"/>
        <end position="65"/>
    </location>
</feature>
<name>A0A1R4IJM3_9MICO</name>
<accession>A0A1R4IJM3</accession>
<evidence type="ECO:0000313" key="4">
    <source>
        <dbReference type="Proteomes" id="UP000196778"/>
    </source>
</evidence>
<feature type="region of interest" description="Disordered" evidence="1">
    <location>
        <begin position="70"/>
        <end position="95"/>
    </location>
</feature>
<proteinExistence type="predicted"/>
<sequence length="95" mass="9144">MLMSRRPGKSIAGIVGLVIIGLGAVVALGALFGTTENAWIPQESLLVAAAVIALFGILVCVLAAIRGGTGDDSDGPGDDARGAGNGGTPGGGSRG</sequence>
<organism evidence="3 4">
    <name type="scientific">Mycetocola reblochoni REB411</name>
    <dbReference type="NCBI Taxonomy" id="1255698"/>
    <lineage>
        <taxon>Bacteria</taxon>
        <taxon>Bacillati</taxon>
        <taxon>Actinomycetota</taxon>
        <taxon>Actinomycetes</taxon>
        <taxon>Micrococcales</taxon>
        <taxon>Microbacteriaceae</taxon>
        <taxon>Mycetocola</taxon>
    </lineage>
</organism>
<protein>
    <submittedName>
        <fullName evidence="3">Uncharacterized protein</fullName>
    </submittedName>
</protein>
<dbReference type="AlphaFoldDB" id="A0A1R4IJM3"/>
<keyword evidence="2" id="KW-0812">Transmembrane</keyword>
<dbReference type="EMBL" id="FUKR01000013">
    <property type="protein sequence ID" value="SJN20007.1"/>
    <property type="molecule type" value="Genomic_DNA"/>
</dbReference>
<dbReference type="Proteomes" id="UP000196778">
    <property type="component" value="Unassembled WGS sequence"/>
</dbReference>
<reference evidence="4" key="1">
    <citation type="submission" date="2017-02" db="EMBL/GenBank/DDBJ databases">
        <authorList>
            <person name="Dridi B."/>
        </authorList>
    </citation>
    <scope>NUCLEOTIDE SEQUENCE [LARGE SCALE GENOMIC DNA]</scope>
    <source>
        <strain evidence="4">EB411</strain>
    </source>
</reference>